<evidence type="ECO:0000313" key="4">
    <source>
        <dbReference type="EMBL" id="MQL55877.1"/>
    </source>
</evidence>
<dbReference type="RefSeq" id="WP_152942083.1">
    <property type="nucleotide sequence ID" value="NZ_CP045482.1"/>
</dbReference>
<evidence type="ECO:0000259" key="3">
    <source>
        <dbReference type="SMART" id="SM00852"/>
    </source>
</evidence>
<dbReference type="SMART" id="SM00852">
    <property type="entry name" value="MoCF_biosynth"/>
    <property type="match status" value="1"/>
</dbReference>
<dbReference type="Gene3D" id="3.90.105.10">
    <property type="entry name" value="Molybdopterin biosynthesis moea protein, domain 2"/>
    <property type="match status" value="1"/>
</dbReference>
<dbReference type="SUPFAM" id="SSF63867">
    <property type="entry name" value="MoeA C-terminal domain-like"/>
    <property type="match status" value="1"/>
</dbReference>
<dbReference type="NCBIfam" id="TIGR00177">
    <property type="entry name" value="molyb_syn"/>
    <property type="match status" value="1"/>
</dbReference>
<organism evidence="5 6">
    <name type="scientific">Acidianus ambivalens</name>
    <name type="common">Desulfurolobus ambivalens</name>
    <dbReference type="NCBI Taxonomy" id="2283"/>
    <lineage>
        <taxon>Archaea</taxon>
        <taxon>Thermoproteota</taxon>
        <taxon>Thermoprotei</taxon>
        <taxon>Sulfolobales</taxon>
        <taxon>Sulfolobaceae</taxon>
        <taxon>Acidianus</taxon>
    </lineage>
</organism>
<dbReference type="SUPFAM" id="SSF63882">
    <property type="entry name" value="MoeA N-terminal region -like"/>
    <property type="match status" value="1"/>
</dbReference>
<dbReference type="SUPFAM" id="SSF53218">
    <property type="entry name" value="Molybdenum cofactor biosynthesis proteins"/>
    <property type="match status" value="1"/>
</dbReference>
<evidence type="ECO:0000313" key="7">
    <source>
        <dbReference type="Proteomes" id="UP000474054"/>
    </source>
</evidence>
<evidence type="ECO:0000313" key="5">
    <source>
        <dbReference type="EMBL" id="QGR21558.1"/>
    </source>
</evidence>
<dbReference type="InterPro" id="IPR001453">
    <property type="entry name" value="MoaB/Mog_dom"/>
</dbReference>
<dbReference type="CDD" id="cd00887">
    <property type="entry name" value="MoeA"/>
    <property type="match status" value="1"/>
</dbReference>
<evidence type="ECO:0000256" key="2">
    <source>
        <dbReference type="ARBA" id="ARBA00023150"/>
    </source>
</evidence>
<comment type="pathway">
    <text evidence="1">Cofactor biosynthesis; molybdopterin biosynthesis.</text>
</comment>
<dbReference type="PANTHER" id="PTHR10192:SF5">
    <property type="entry name" value="GEPHYRIN"/>
    <property type="match status" value="1"/>
</dbReference>
<dbReference type="AlphaFoldDB" id="A0A650CUW9"/>
<dbReference type="InterPro" id="IPR005111">
    <property type="entry name" value="MoeA_C_domain_IV"/>
</dbReference>
<sequence>MRAILPEDSLLSAQEAISLFVSKVPPERRIKEIEITDALNKISAEDVYSPIDLPPFSRSTVDGFAVKSSFTPGKFKIIGKINIGKYKEIEISDNEAVEVDTGAMIPKGADAVIKIEETKIEGEYVEIPKKLNFGTDIAWIGSDVPRGTQILYKGEKITPEKIAFLASAGINKIKVYETPSIYVISTGDELIEPGKELQPGKIYESNLHFLISRLKNDGYNVVGHKVVVDDKDKIEEALEEASEIADVIIITGGTSAGEKDLVHQIIREKGEIIVHGLKFKPGKPTLLGKFNGKPVFGLPGNIVSTIMIYDRVIRNYLSLMKGEENNTEETEYAQLLLPVKADKKRFTYIPVYLVQGFAIPIPFDSYMVGSFSLADGFIGLDPGTELKEGDKVEVIIKRKDRRITLIGEEDKRFDNLNVRKIYLGSQVSCKALEKGIGDIVVISSLFCTPNNYDYLIERRILEQGEGDEVGYFDWLGLSKFNRNPSVKLKSPSTVLNFLGKAKVFAPEGYLKEGKELGKEKLFVIVRNKEAFKFLNGIF</sequence>
<dbReference type="Pfam" id="PF03453">
    <property type="entry name" value="MoeA_N"/>
    <property type="match status" value="1"/>
</dbReference>
<dbReference type="InterPro" id="IPR005110">
    <property type="entry name" value="MoeA_linker/N"/>
</dbReference>
<dbReference type="EMBL" id="CP045482">
    <property type="protein sequence ID" value="QGR21558.1"/>
    <property type="molecule type" value="Genomic_DNA"/>
</dbReference>
<dbReference type="InterPro" id="IPR036425">
    <property type="entry name" value="MoaB/Mog-like_dom_sf"/>
</dbReference>
<dbReference type="GO" id="GO:0005737">
    <property type="term" value="C:cytoplasm"/>
    <property type="evidence" value="ECO:0007669"/>
    <property type="project" value="TreeGrafter"/>
</dbReference>
<reference evidence="4 7" key="1">
    <citation type="submission" date="2019-10" db="EMBL/GenBank/DDBJ databases">
        <title>Comparative genomics of sulfur disproportionating microorganisms.</title>
        <authorList>
            <person name="Ward L.M."/>
            <person name="Bertran E."/>
            <person name="Johnston D."/>
        </authorList>
    </citation>
    <scope>NUCLEOTIDE SEQUENCE [LARGE SCALE GENOMIC DNA]</scope>
    <source>
        <strain evidence="4 7">DSM 3772</strain>
    </source>
</reference>
<name>A0A650CUW9_ACIAM</name>
<dbReference type="InterPro" id="IPR038987">
    <property type="entry name" value="MoeA-like"/>
</dbReference>
<dbReference type="InterPro" id="IPR036135">
    <property type="entry name" value="MoeA_linker/N_sf"/>
</dbReference>
<dbReference type="KEGG" id="aamb:D1866_05810"/>
<dbReference type="Gene3D" id="2.40.340.10">
    <property type="entry name" value="MoeA, C-terminal, domain IV"/>
    <property type="match status" value="1"/>
</dbReference>
<proteinExistence type="predicted"/>
<dbReference type="Pfam" id="PF00994">
    <property type="entry name" value="MoCF_biosynth"/>
    <property type="match status" value="1"/>
</dbReference>
<dbReference type="InterPro" id="IPR008284">
    <property type="entry name" value="MoCF_biosynth_CS"/>
</dbReference>
<keyword evidence="2" id="KW-0501">Molybdenum cofactor biosynthesis</keyword>
<gene>
    <name evidence="5" type="ORF">D1866_05810</name>
    <name evidence="4" type="ORF">GFB69_09015</name>
</gene>
<dbReference type="Gene3D" id="3.40.980.10">
    <property type="entry name" value="MoaB/Mog-like domain"/>
    <property type="match status" value="1"/>
</dbReference>
<evidence type="ECO:0000256" key="1">
    <source>
        <dbReference type="ARBA" id="ARBA00005046"/>
    </source>
</evidence>
<dbReference type="Pfam" id="PF03454">
    <property type="entry name" value="MoeA_C"/>
    <property type="match status" value="1"/>
</dbReference>
<dbReference type="NCBIfam" id="NF011067">
    <property type="entry name" value="PRK14497.1"/>
    <property type="match status" value="1"/>
</dbReference>
<evidence type="ECO:0000313" key="6">
    <source>
        <dbReference type="Proteomes" id="UP000426328"/>
    </source>
</evidence>
<dbReference type="GeneID" id="42779234"/>
<dbReference type="GO" id="GO:0006777">
    <property type="term" value="P:Mo-molybdopterin cofactor biosynthetic process"/>
    <property type="evidence" value="ECO:0007669"/>
    <property type="project" value="UniProtKB-KW"/>
</dbReference>
<keyword evidence="6" id="KW-1185">Reference proteome</keyword>
<accession>A0A650CUW9</accession>
<dbReference type="Proteomes" id="UP000426328">
    <property type="component" value="Chromosome"/>
</dbReference>
<dbReference type="UniPathway" id="UPA00344"/>
<protein>
    <submittedName>
        <fullName evidence="5">Molybdopterin molybdenumtransferase MoeA</fullName>
    </submittedName>
</protein>
<dbReference type="Gene3D" id="2.170.190.11">
    <property type="entry name" value="Molybdopterin biosynthesis moea protein, domain 3"/>
    <property type="match status" value="1"/>
</dbReference>
<dbReference type="EMBL" id="WHYS01000002">
    <property type="protein sequence ID" value="MQL55877.1"/>
    <property type="molecule type" value="Genomic_DNA"/>
</dbReference>
<dbReference type="Proteomes" id="UP000474054">
    <property type="component" value="Unassembled WGS sequence"/>
</dbReference>
<dbReference type="GO" id="GO:0061599">
    <property type="term" value="F:molybdopterin molybdotransferase activity"/>
    <property type="evidence" value="ECO:0007669"/>
    <property type="project" value="TreeGrafter"/>
</dbReference>
<feature type="domain" description="MoaB/Mog" evidence="3">
    <location>
        <begin position="182"/>
        <end position="319"/>
    </location>
</feature>
<dbReference type="PANTHER" id="PTHR10192">
    <property type="entry name" value="MOLYBDOPTERIN BIOSYNTHESIS PROTEIN"/>
    <property type="match status" value="1"/>
</dbReference>
<reference evidence="5 6" key="2">
    <citation type="submission" date="2019-10" db="EMBL/GenBank/DDBJ databases">
        <title>Genome Sequences from Six Type Strain Members of the Archaeal Family Sulfolobaceae: Acidianus ambivalens, Acidianus infernus, Metallosphaera prunae, Stygiolobus azoricus, Sulfolobus metallicus, and Sulfurisphaera ohwakuensis.</title>
        <authorList>
            <person name="Counts J.A."/>
            <person name="Kelly R.M."/>
        </authorList>
    </citation>
    <scope>NUCLEOTIDE SEQUENCE [LARGE SCALE GENOMIC DNA]</scope>
    <source>
        <strain evidence="5 6">LEI 10</strain>
    </source>
</reference>
<keyword evidence="5" id="KW-0808">Transferase</keyword>
<dbReference type="InterPro" id="IPR036688">
    <property type="entry name" value="MoeA_C_domain_IV_sf"/>
</dbReference>
<dbReference type="PROSITE" id="PS01079">
    <property type="entry name" value="MOCF_BIOSYNTHESIS_2"/>
    <property type="match status" value="1"/>
</dbReference>